<evidence type="ECO:0000256" key="14">
    <source>
        <dbReference type="ARBA" id="ARBA00032370"/>
    </source>
</evidence>
<feature type="transmembrane region" description="Helical" evidence="21">
    <location>
        <begin position="236"/>
        <end position="257"/>
    </location>
</feature>
<evidence type="ECO:0000313" key="22">
    <source>
        <dbReference type="EMBL" id="NMO15502.1"/>
    </source>
</evidence>
<keyword evidence="6" id="KW-0808">Transferase</keyword>
<accession>A0A848LB92</accession>
<dbReference type="GO" id="GO:0008955">
    <property type="term" value="F:peptidoglycan glycosyltransferase activity"/>
    <property type="evidence" value="ECO:0007669"/>
    <property type="project" value="UniProtKB-EC"/>
</dbReference>
<evidence type="ECO:0000256" key="8">
    <source>
        <dbReference type="ARBA" id="ARBA00022960"/>
    </source>
</evidence>
<keyword evidence="10 21" id="KW-1133">Transmembrane helix</keyword>
<comment type="caution">
    <text evidence="22">The sequence shown here is derived from an EMBL/GenBank/DDBJ whole genome shotgun (WGS) entry which is preliminary data.</text>
</comment>
<evidence type="ECO:0000256" key="6">
    <source>
        <dbReference type="ARBA" id="ARBA00022679"/>
    </source>
</evidence>
<dbReference type="GO" id="GO:0051301">
    <property type="term" value="P:cell division"/>
    <property type="evidence" value="ECO:0007669"/>
    <property type="project" value="UniProtKB-KW"/>
</dbReference>
<keyword evidence="3" id="KW-1003">Cell membrane</keyword>
<evidence type="ECO:0000256" key="4">
    <source>
        <dbReference type="ARBA" id="ARBA00022618"/>
    </source>
</evidence>
<evidence type="ECO:0000256" key="11">
    <source>
        <dbReference type="ARBA" id="ARBA00023136"/>
    </source>
</evidence>
<dbReference type="InterPro" id="IPR001182">
    <property type="entry name" value="FtsW/RodA"/>
</dbReference>
<evidence type="ECO:0000256" key="21">
    <source>
        <dbReference type="SAM" id="Phobius"/>
    </source>
</evidence>
<keyword evidence="7 21" id="KW-0812">Transmembrane</keyword>
<keyword evidence="12" id="KW-0131">Cell cycle</keyword>
<keyword evidence="13" id="KW-0961">Cell wall biogenesis/degradation</keyword>
<feature type="transmembrane region" description="Helical" evidence="21">
    <location>
        <begin position="147"/>
        <end position="167"/>
    </location>
</feature>
<evidence type="ECO:0000256" key="16">
    <source>
        <dbReference type="ARBA" id="ARBA00038053"/>
    </source>
</evidence>
<evidence type="ECO:0000256" key="20">
    <source>
        <dbReference type="ARBA" id="ARBA00049902"/>
    </source>
</evidence>
<evidence type="ECO:0000256" key="15">
    <source>
        <dbReference type="ARBA" id="ARBA00033270"/>
    </source>
</evidence>
<evidence type="ECO:0000256" key="13">
    <source>
        <dbReference type="ARBA" id="ARBA00023316"/>
    </source>
</evidence>
<dbReference type="GO" id="GO:0008360">
    <property type="term" value="P:regulation of cell shape"/>
    <property type="evidence" value="ECO:0007669"/>
    <property type="project" value="UniProtKB-KW"/>
</dbReference>
<dbReference type="PANTHER" id="PTHR30474">
    <property type="entry name" value="CELL CYCLE PROTEIN"/>
    <property type="match status" value="1"/>
</dbReference>
<feature type="transmembrane region" description="Helical" evidence="21">
    <location>
        <begin position="352"/>
        <end position="372"/>
    </location>
</feature>
<evidence type="ECO:0000256" key="19">
    <source>
        <dbReference type="ARBA" id="ARBA00044770"/>
    </source>
</evidence>
<keyword evidence="9" id="KW-0573">Peptidoglycan synthesis</keyword>
<reference evidence="22 23" key="1">
    <citation type="submission" date="2020-04" db="EMBL/GenBank/DDBJ databases">
        <title>Draft genome of Pyxidicoccus fallax type strain.</title>
        <authorList>
            <person name="Whitworth D.E."/>
        </authorList>
    </citation>
    <scope>NUCLEOTIDE SEQUENCE [LARGE SCALE GENOMIC DNA]</scope>
    <source>
        <strain evidence="22 23">DSM 14698</strain>
    </source>
</reference>
<dbReference type="GO" id="GO:0015648">
    <property type="term" value="F:lipid-linked peptidoglycan transporter activity"/>
    <property type="evidence" value="ECO:0007669"/>
    <property type="project" value="TreeGrafter"/>
</dbReference>
<comment type="subcellular location">
    <subcellularLocation>
        <location evidence="1">Cell membrane</location>
        <topology evidence="1">Multi-pass membrane protein</topology>
    </subcellularLocation>
</comment>
<dbReference type="GO" id="GO:0032153">
    <property type="term" value="C:cell division site"/>
    <property type="evidence" value="ECO:0007669"/>
    <property type="project" value="TreeGrafter"/>
</dbReference>
<evidence type="ECO:0000256" key="18">
    <source>
        <dbReference type="ARBA" id="ARBA00041418"/>
    </source>
</evidence>
<organism evidence="22 23">
    <name type="scientific">Pyxidicoccus fallax</name>
    <dbReference type="NCBI Taxonomy" id="394095"/>
    <lineage>
        <taxon>Bacteria</taxon>
        <taxon>Pseudomonadati</taxon>
        <taxon>Myxococcota</taxon>
        <taxon>Myxococcia</taxon>
        <taxon>Myxococcales</taxon>
        <taxon>Cystobacterineae</taxon>
        <taxon>Myxococcaceae</taxon>
        <taxon>Pyxidicoccus</taxon>
    </lineage>
</organism>
<dbReference type="GO" id="GO:0005886">
    <property type="term" value="C:plasma membrane"/>
    <property type="evidence" value="ECO:0007669"/>
    <property type="project" value="UniProtKB-SubCell"/>
</dbReference>
<feature type="transmembrane region" description="Helical" evidence="21">
    <location>
        <begin position="20"/>
        <end position="40"/>
    </location>
</feature>
<dbReference type="PROSITE" id="PS00428">
    <property type="entry name" value="FTSW_RODA_SPOVE"/>
    <property type="match status" value="1"/>
</dbReference>
<dbReference type="RefSeq" id="WP_169344796.1">
    <property type="nucleotide sequence ID" value="NZ_JABBJJ010000041.1"/>
</dbReference>
<feature type="transmembrane region" description="Helical" evidence="21">
    <location>
        <begin position="284"/>
        <end position="303"/>
    </location>
</feature>
<evidence type="ECO:0000256" key="12">
    <source>
        <dbReference type="ARBA" id="ARBA00023306"/>
    </source>
</evidence>
<feature type="transmembrane region" description="Helical" evidence="21">
    <location>
        <begin position="197"/>
        <end position="215"/>
    </location>
</feature>
<evidence type="ECO:0000256" key="17">
    <source>
        <dbReference type="ARBA" id="ARBA00041185"/>
    </source>
</evidence>
<dbReference type="Pfam" id="PF01098">
    <property type="entry name" value="FTSW_RODA_SPOVE"/>
    <property type="match status" value="1"/>
</dbReference>
<feature type="transmembrane region" description="Helical" evidence="21">
    <location>
        <begin position="84"/>
        <end position="108"/>
    </location>
</feature>
<gene>
    <name evidence="22" type="primary">ftsW</name>
    <name evidence="22" type="ORF">HG543_11660</name>
</gene>
<dbReference type="PANTHER" id="PTHR30474:SF2">
    <property type="entry name" value="PEPTIDOGLYCAN GLYCOSYLTRANSFERASE FTSW-RELATED"/>
    <property type="match status" value="1"/>
</dbReference>
<dbReference type="GO" id="GO:0071555">
    <property type="term" value="P:cell wall organization"/>
    <property type="evidence" value="ECO:0007669"/>
    <property type="project" value="UniProtKB-KW"/>
</dbReference>
<dbReference type="Proteomes" id="UP000518300">
    <property type="component" value="Unassembled WGS sequence"/>
</dbReference>
<keyword evidence="11 21" id="KW-0472">Membrane</keyword>
<evidence type="ECO:0000256" key="10">
    <source>
        <dbReference type="ARBA" id="ARBA00022989"/>
    </source>
</evidence>
<comment type="catalytic activity">
    <reaction evidence="20">
        <text>[GlcNAc-(1-&gt;4)-Mur2Ac(oyl-L-Ala-gamma-D-Glu-L-Lys-D-Ala-D-Ala)](n)-di-trans,octa-cis-undecaprenyl diphosphate + beta-D-GlcNAc-(1-&gt;4)-Mur2Ac(oyl-L-Ala-gamma-D-Glu-L-Lys-D-Ala-D-Ala)-di-trans,octa-cis-undecaprenyl diphosphate = [GlcNAc-(1-&gt;4)-Mur2Ac(oyl-L-Ala-gamma-D-Glu-L-Lys-D-Ala-D-Ala)](n+1)-di-trans,octa-cis-undecaprenyl diphosphate + di-trans,octa-cis-undecaprenyl diphosphate + H(+)</text>
        <dbReference type="Rhea" id="RHEA:23708"/>
        <dbReference type="Rhea" id="RHEA-COMP:9602"/>
        <dbReference type="Rhea" id="RHEA-COMP:9603"/>
        <dbReference type="ChEBI" id="CHEBI:15378"/>
        <dbReference type="ChEBI" id="CHEBI:58405"/>
        <dbReference type="ChEBI" id="CHEBI:60033"/>
        <dbReference type="ChEBI" id="CHEBI:78435"/>
        <dbReference type="EC" id="2.4.99.28"/>
    </reaction>
</comment>
<comment type="pathway">
    <text evidence="2">Cell wall biogenesis; peptidoglycan biosynthesis.</text>
</comment>
<feature type="transmembrane region" description="Helical" evidence="21">
    <location>
        <begin position="174"/>
        <end position="191"/>
    </location>
</feature>
<evidence type="ECO:0000256" key="7">
    <source>
        <dbReference type="ARBA" id="ARBA00022692"/>
    </source>
</evidence>
<keyword evidence="5" id="KW-0328">Glycosyltransferase</keyword>
<comment type="similarity">
    <text evidence="16">Belongs to the SEDS family. FtsW subfamily.</text>
</comment>
<name>A0A848LB92_9BACT</name>
<dbReference type="GO" id="GO:0009252">
    <property type="term" value="P:peptidoglycan biosynthetic process"/>
    <property type="evidence" value="ECO:0007669"/>
    <property type="project" value="UniProtKB-KW"/>
</dbReference>
<dbReference type="AlphaFoldDB" id="A0A848LB92"/>
<evidence type="ECO:0000256" key="5">
    <source>
        <dbReference type="ARBA" id="ARBA00022676"/>
    </source>
</evidence>
<evidence type="ECO:0000313" key="23">
    <source>
        <dbReference type="Proteomes" id="UP000518300"/>
    </source>
</evidence>
<keyword evidence="23" id="KW-1185">Reference proteome</keyword>
<evidence type="ECO:0000256" key="2">
    <source>
        <dbReference type="ARBA" id="ARBA00004752"/>
    </source>
</evidence>
<evidence type="ECO:0000256" key="9">
    <source>
        <dbReference type="ARBA" id="ARBA00022984"/>
    </source>
</evidence>
<evidence type="ECO:0000256" key="1">
    <source>
        <dbReference type="ARBA" id="ARBA00004651"/>
    </source>
</evidence>
<protein>
    <recommendedName>
        <fullName evidence="17">Probable peptidoglycan glycosyltransferase FtsW</fullName>
        <ecNumber evidence="19">2.4.99.28</ecNumber>
    </recommendedName>
    <alternativeName>
        <fullName evidence="18">Cell division protein FtsW</fullName>
    </alternativeName>
    <alternativeName>
        <fullName evidence="15">Cell wall polymerase</fullName>
    </alternativeName>
    <alternativeName>
        <fullName evidence="14">Peptidoglycan polymerase</fullName>
    </alternativeName>
</protein>
<dbReference type="EC" id="2.4.99.28" evidence="19"/>
<feature type="transmembrane region" description="Helical" evidence="21">
    <location>
        <begin position="315"/>
        <end position="340"/>
    </location>
</feature>
<keyword evidence="8" id="KW-0133">Cell shape</keyword>
<dbReference type="EMBL" id="JABBJJ010000041">
    <property type="protein sequence ID" value="NMO15502.1"/>
    <property type="molecule type" value="Genomic_DNA"/>
</dbReference>
<dbReference type="NCBIfam" id="TIGR02614">
    <property type="entry name" value="ftsW"/>
    <property type="match status" value="1"/>
</dbReference>
<sequence length="392" mass="41257">MKTSPPAPASASAAPVRFDPLLLCAVFGLVTLGLVMVYSASAVLAQDKLGDSLYFFKRQLAAAGMGLVAMAVAMKVGWRKLARWAYPLLLTAIVLLVLVAIPGIGHAAGGARRWIRLPGFGLQPAEVAKFAWVVYLSYSLAKKREKVATFSVGFVPHLALCGLLVGLCMLQPDFGSSVLLVFMLFVLLFAAGAKLSYLVGSVLLALPLAYVAIASSPYRMKRILAFMDPWAHRHDVGYQVAESLMSIGSGGVSGLGLGDGRQKLFFLPEAHTDFIFSILAEETGLVGVGLLVVLYGVVLWRGVRASLAAGETFGTYLGLGITSIIAFQATVNMCVAMGLLPTKGLTLPFVSYGGTSLVVLMGAAGVLLSLSANTQPATRPARAGTDMREVTA</sequence>
<feature type="transmembrane region" description="Helical" evidence="21">
    <location>
        <begin position="60"/>
        <end position="78"/>
    </location>
</feature>
<keyword evidence="4" id="KW-0132">Cell division</keyword>
<dbReference type="InterPro" id="IPR013437">
    <property type="entry name" value="FtsW"/>
</dbReference>
<evidence type="ECO:0000256" key="3">
    <source>
        <dbReference type="ARBA" id="ARBA00022475"/>
    </source>
</evidence>
<proteinExistence type="inferred from homology"/>
<dbReference type="InterPro" id="IPR018365">
    <property type="entry name" value="Cell_cycle_FtsW-rel_CS"/>
</dbReference>